<dbReference type="InterPro" id="IPR011453">
    <property type="entry name" value="DUF1559"/>
</dbReference>
<comment type="caution">
    <text evidence="3">The sequence shown here is derived from an EMBL/GenBank/DDBJ whole genome shotgun (WGS) entry which is preliminary data.</text>
</comment>
<organism evidence="3 4">
    <name type="scientific">Blastopirellula retiformator</name>
    <dbReference type="NCBI Taxonomy" id="2527970"/>
    <lineage>
        <taxon>Bacteria</taxon>
        <taxon>Pseudomonadati</taxon>
        <taxon>Planctomycetota</taxon>
        <taxon>Planctomycetia</taxon>
        <taxon>Pirellulales</taxon>
        <taxon>Pirellulaceae</taxon>
        <taxon>Blastopirellula</taxon>
    </lineage>
</organism>
<dbReference type="PANTHER" id="PTHR30093">
    <property type="entry name" value="GENERAL SECRETION PATHWAY PROTEIN G"/>
    <property type="match status" value="1"/>
</dbReference>
<evidence type="ECO:0000256" key="1">
    <source>
        <dbReference type="SAM" id="MobiDB-lite"/>
    </source>
</evidence>
<gene>
    <name evidence="3" type="ORF">Enr8_24050</name>
</gene>
<dbReference type="Pfam" id="PF07963">
    <property type="entry name" value="N_methyl"/>
    <property type="match status" value="1"/>
</dbReference>
<dbReference type="RefSeq" id="WP_186767607.1">
    <property type="nucleotide sequence ID" value="NZ_SJPF01000003.1"/>
</dbReference>
<proteinExistence type="predicted"/>
<keyword evidence="4" id="KW-1185">Reference proteome</keyword>
<name>A0A5C5V3K4_9BACT</name>
<dbReference type="Gene3D" id="3.30.700.10">
    <property type="entry name" value="Glycoprotein, Type 4 Pilin"/>
    <property type="match status" value="1"/>
</dbReference>
<dbReference type="NCBIfam" id="TIGR02532">
    <property type="entry name" value="IV_pilin_GFxxxE"/>
    <property type="match status" value="1"/>
</dbReference>
<accession>A0A5C5V3K4</accession>
<dbReference type="PANTHER" id="PTHR30093:SF2">
    <property type="entry name" value="TYPE II SECRETION SYSTEM PROTEIN H"/>
    <property type="match status" value="1"/>
</dbReference>
<dbReference type="Proteomes" id="UP000318878">
    <property type="component" value="Unassembled WGS sequence"/>
</dbReference>
<dbReference type="PROSITE" id="PS00409">
    <property type="entry name" value="PROKAR_NTER_METHYL"/>
    <property type="match status" value="1"/>
</dbReference>
<dbReference type="InterPro" id="IPR045584">
    <property type="entry name" value="Pilin-like"/>
</dbReference>
<dbReference type="Pfam" id="PF07596">
    <property type="entry name" value="SBP_bac_10"/>
    <property type="match status" value="1"/>
</dbReference>
<protein>
    <submittedName>
        <fullName evidence="3">Putative major pilin subunit</fullName>
    </submittedName>
</protein>
<dbReference type="EMBL" id="SJPF01000003">
    <property type="protein sequence ID" value="TWT32600.1"/>
    <property type="molecule type" value="Genomic_DNA"/>
</dbReference>
<sequence length="323" mass="34325">MQNKNRGFTLVELLVVIAIIGVLIALLLPAVQQAREAARRMSCSNNMKQVGLALHNYHDTFLVLPPQVAKGGHSADWWIHILPFCEQGNVYAQLRVDAGGFWMGSTSPQAVNNKDVLDEFAPVYMVCPSSPMPTFLTKANSSGDTDQIEPSYVALAGSNNHSTTDTSVNGGNSPISAGGMILRGQSLNFSACTDGTSNTIVVAEQSNWVKNSSGQNQDIRASHNDGGWQGTNPVTKVNGPGSVTGDANRCWNETTVIGGLGVRVYDATTMGPNKCNTPLVSAHPGGIMSLGMDGHVNFIAETIDVTTWKNAVDRNDGNVVTLP</sequence>
<evidence type="ECO:0000313" key="4">
    <source>
        <dbReference type="Proteomes" id="UP000318878"/>
    </source>
</evidence>
<dbReference type="InterPro" id="IPR012902">
    <property type="entry name" value="N_methyl_site"/>
</dbReference>
<reference evidence="3 4" key="1">
    <citation type="submission" date="2019-02" db="EMBL/GenBank/DDBJ databases">
        <title>Deep-cultivation of Planctomycetes and their phenomic and genomic characterization uncovers novel biology.</title>
        <authorList>
            <person name="Wiegand S."/>
            <person name="Jogler M."/>
            <person name="Boedeker C."/>
            <person name="Pinto D."/>
            <person name="Vollmers J."/>
            <person name="Rivas-Marin E."/>
            <person name="Kohn T."/>
            <person name="Peeters S.H."/>
            <person name="Heuer A."/>
            <person name="Rast P."/>
            <person name="Oberbeckmann S."/>
            <person name="Bunk B."/>
            <person name="Jeske O."/>
            <person name="Meyerdierks A."/>
            <person name="Storesund J.E."/>
            <person name="Kallscheuer N."/>
            <person name="Luecker S."/>
            <person name="Lage O.M."/>
            <person name="Pohl T."/>
            <person name="Merkel B.J."/>
            <person name="Hornburger P."/>
            <person name="Mueller R.-W."/>
            <person name="Bruemmer F."/>
            <person name="Labrenz M."/>
            <person name="Spormann A.M."/>
            <person name="Op Den Camp H."/>
            <person name="Overmann J."/>
            <person name="Amann R."/>
            <person name="Jetten M.S.M."/>
            <person name="Mascher T."/>
            <person name="Medema M.H."/>
            <person name="Devos D.P."/>
            <person name="Kaster A.-K."/>
            <person name="Ovreas L."/>
            <person name="Rohde M."/>
            <person name="Galperin M.Y."/>
            <person name="Jogler C."/>
        </authorList>
    </citation>
    <scope>NUCLEOTIDE SEQUENCE [LARGE SCALE GENOMIC DNA]</scope>
    <source>
        <strain evidence="3 4">Enr8</strain>
    </source>
</reference>
<dbReference type="AlphaFoldDB" id="A0A5C5V3K4"/>
<feature type="region of interest" description="Disordered" evidence="1">
    <location>
        <begin position="213"/>
        <end position="241"/>
    </location>
</feature>
<feature type="domain" description="DUF1559" evidence="2">
    <location>
        <begin position="32"/>
        <end position="305"/>
    </location>
</feature>
<dbReference type="SUPFAM" id="SSF54523">
    <property type="entry name" value="Pili subunits"/>
    <property type="match status" value="1"/>
</dbReference>
<evidence type="ECO:0000313" key="3">
    <source>
        <dbReference type="EMBL" id="TWT32600.1"/>
    </source>
</evidence>
<evidence type="ECO:0000259" key="2">
    <source>
        <dbReference type="Pfam" id="PF07596"/>
    </source>
</evidence>